<gene>
    <name evidence="2" type="ORF">NYM_LOCUS22883</name>
</gene>
<name>A0A5K1EZR9_9MAGN</name>
<accession>A0A5K1EZR9</accession>
<organism evidence="2">
    <name type="scientific">Nymphaea colorata</name>
    <name type="common">pocket water lily</name>
    <dbReference type="NCBI Taxonomy" id="210225"/>
    <lineage>
        <taxon>Eukaryota</taxon>
        <taxon>Viridiplantae</taxon>
        <taxon>Streptophyta</taxon>
        <taxon>Embryophyta</taxon>
        <taxon>Tracheophyta</taxon>
        <taxon>Spermatophyta</taxon>
        <taxon>Magnoliopsida</taxon>
        <taxon>Nymphaeales</taxon>
        <taxon>Nymphaeaceae</taxon>
        <taxon>Nymphaea</taxon>
    </lineage>
</organism>
<protein>
    <submittedName>
        <fullName evidence="2">Uncharacterized protein</fullName>
    </submittedName>
</protein>
<evidence type="ECO:0000256" key="1">
    <source>
        <dbReference type="SAM" id="MobiDB-lite"/>
    </source>
</evidence>
<dbReference type="AlphaFoldDB" id="A0A5K1EZR9"/>
<reference evidence="2" key="1">
    <citation type="submission" date="2019-09" db="EMBL/GenBank/DDBJ databases">
        <authorList>
            <person name="Zhang L."/>
        </authorList>
    </citation>
    <scope>NUCLEOTIDE SEQUENCE</scope>
</reference>
<evidence type="ECO:0000313" key="2">
    <source>
        <dbReference type="EMBL" id="VVW56507.1"/>
    </source>
</evidence>
<feature type="region of interest" description="Disordered" evidence="1">
    <location>
        <begin position="54"/>
        <end position="82"/>
    </location>
</feature>
<dbReference type="Gramene" id="NC7G0061990.1">
    <property type="protein sequence ID" value="NC7G0061990.1:cds"/>
    <property type="gene ID" value="NC7G0061990"/>
</dbReference>
<proteinExistence type="predicted"/>
<dbReference type="EMBL" id="LR721785">
    <property type="protein sequence ID" value="VVW56507.1"/>
    <property type="molecule type" value="Genomic_DNA"/>
</dbReference>
<sequence length="82" mass="9323">MNHDIDHVGRPTYITINREIIVISGTLNRRVNPEARKIGILAALHVIQWSQRKRPRKVNFYHGQGKDRGDKSPSGAPQASRK</sequence>